<name>A0A1I2B7T3_9BACT</name>
<protein>
    <submittedName>
        <fullName evidence="1">Ligand-binding SRPBCC domain-containing protein</fullName>
    </submittedName>
</protein>
<organism evidence="1 2">
    <name type="scientific">Sunxiuqinia elliptica</name>
    <dbReference type="NCBI Taxonomy" id="655355"/>
    <lineage>
        <taxon>Bacteria</taxon>
        <taxon>Pseudomonadati</taxon>
        <taxon>Bacteroidota</taxon>
        <taxon>Bacteroidia</taxon>
        <taxon>Marinilabiliales</taxon>
        <taxon>Prolixibacteraceae</taxon>
        <taxon>Sunxiuqinia</taxon>
    </lineage>
</organism>
<dbReference type="Gene3D" id="3.30.530.20">
    <property type="match status" value="1"/>
</dbReference>
<evidence type="ECO:0000313" key="1">
    <source>
        <dbReference type="EMBL" id="SFE52136.1"/>
    </source>
</evidence>
<evidence type="ECO:0000313" key="2">
    <source>
        <dbReference type="Proteomes" id="UP000198964"/>
    </source>
</evidence>
<keyword evidence="2" id="KW-1185">Reference proteome</keyword>
<sequence>MLKQLISFYCLRAMTTIKKHAGIYTLQTKLQLPISLNAAWEFFSNPGNLEKITPKGMQFKISSGSYKPMYAGQIITYRISPFPGFKTNWVTEITQVETGHFFVDEQRFGPYAMWHHEHLFKAIEGGVLMTDKVSYKLPFGLIGHLAHHFFVRQQLLTIFNYRKTCLIEQFKK</sequence>
<dbReference type="InterPro" id="IPR023393">
    <property type="entry name" value="START-like_dom_sf"/>
</dbReference>
<accession>A0A1I2B7T3</accession>
<dbReference type="STRING" id="655355.SAMN05216283_101331"/>
<proteinExistence type="predicted"/>
<reference evidence="1 2" key="1">
    <citation type="submission" date="2016-10" db="EMBL/GenBank/DDBJ databases">
        <authorList>
            <person name="de Groot N.N."/>
        </authorList>
    </citation>
    <scope>NUCLEOTIDE SEQUENCE [LARGE SCALE GENOMIC DNA]</scope>
    <source>
        <strain evidence="1 2">CGMCC 1.9156</strain>
    </source>
</reference>
<gene>
    <name evidence="1" type="ORF">SAMN05216283_101331</name>
</gene>
<dbReference type="SUPFAM" id="SSF55961">
    <property type="entry name" value="Bet v1-like"/>
    <property type="match status" value="1"/>
</dbReference>
<dbReference type="Proteomes" id="UP000198964">
    <property type="component" value="Unassembled WGS sequence"/>
</dbReference>
<dbReference type="CDD" id="cd07820">
    <property type="entry name" value="SRPBCC_3"/>
    <property type="match status" value="1"/>
</dbReference>
<dbReference type="AlphaFoldDB" id="A0A1I2B7T3"/>
<dbReference type="EMBL" id="FONW01000001">
    <property type="protein sequence ID" value="SFE52136.1"/>
    <property type="molecule type" value="Genomic_DNA"/>
</dbReference>